<keyword evidence="1" id="KW-1133">Transmembrane helix</keyword>
<keyword evidence="1" id="KW-0812">Transmembrane</keyword>
<dbReference type="Pfam" id="PF01757">
    <property type="entry name" value="Acyl_transf_3"/>
    <property type="match status" value="1"/>
</dbReference>
<feature type="transmembrane region" description="Helical" evidence="1">
    <location>
        <begin position="182"/>
        <end position="200"/>
    </location>
</feature>
<feature type="transmembrane region" description="Helical" evidence="1">
    <location>
        <begin position="20"/>
        <end position="41"/>
    </location>
</feature>
<feature type="transmembrane region" description="Helical" evidence="1">
    <location>
        <begin position="206"/>
        <end position="224"/>
    </location>
</feature>
<evidence type="ECO:0000259" key="2">
    <source>
        <dbReference type="Pfam" id="PF01757"/>
    </source>
</evidence>
<dbReference type="EMBL" id="JABWGV010000001">
    <property type="protein sequence ID" value="NVD43488.1"/>
    <property type="molecule type" value="Genomic_DNA"/>
</dbReference>
<accession>A0A850H0M6</accession>
<reference evidence="3 4" key="1">
    <citation type="submission" date="2020-06" db="EMBL/GenBank/DDBJ databases">
        <title>Altererythrobacter sp. HHU K3-1.</title>
        <authorList>
            <person name="Zhang D."/>
            <person name="Xue H."/>
        </authorList>
    </citation>
    <scope>NUCLEOTIDE SEQUENCE [LARGE SCALE GENOMIC DNA]</scope>
    <source>
        <strain evidence="3 4">HHU K3-1</strain>
    </source>
</reference>
<feature type="transmembrane region" description="Helical" evidence="1">
    <location>
        <begin position="98"/>
        <end position="117"/>
    </location>
</feature>
<sequence length="304" mass="33052">MRGVAAFLVVLYHANRSVPLGYLAVDLFFSLSGFVLCAAYLEKLHSGLSFCEFALVRFIRLAPLMIAGAAIGLAINGGSLWTLLLVPTGDLALYPANIPLWSLLFELVASLAFAALYRFGKSAWLLLLSFGAAGFLVGVLSHGSSDLGWGWHTLAPGLARTAFSFCIGVALFAIFRRHPTRDVSWLSVLAITVPVIIMIVPSRMAVYDLAIVAFAFPAIIWLGVRYEVPFARAAAFIGGSSYALYAIHHPIVRMDLPLWLTIPATVILAVLLERYYDRPMRTLLTRLRQVRATASVTALSGHSA</sequence>
<keyword evidence="3" id="KW-0808">Transferase</keyword>
<proteinExistence type="predicted"/>
<dbReference type="AlphaFoldDB" id="A0A850H0M6"/>
<dbReference type="InterPro" id="IPR002656">
    <property type="entry name" value="Acyl_transf_3_dom"/>
</dbReference>
<evidence type="ECO:0000313" key="4">
    <source>
        <dbReference type="Proteomes" id="UP000561438"/>
    </source>
</evidence>
<dbReference type="Proteomes" id="UP000561438">
    <property type="component" value="Unassembled WGS sequence"/>
</dbReference>
<feature type="transmembrane region" description="Helical" evidence="1">
    <location>
        <begin position="231"/>
        <end position="252"/>
    </location>
</feature>
<organism evidence="3 4">
    <name type="scientific">Qipengyuania atrilutea</name>
    <dbReference type="NCBI Taxonomy" id="2744473"/>
    <lineage>
        <taxon>Bacteria</taxon>
        <taxon>Pseudomonadati</taxon>
        <taxon>Pseudomonadota</taxon>
        <taxon>Alphaproteobacteria</taxon>
        <taxon>Sphingomonadales</taxon>
        <taxon>Erythrobacteraceae</taxon>
        <taxon>Qipengyuania</taxon>
    </lineage>
</organism>
<feature type="domain" description="Acyltransferase 3" evidence="2">
    <location>
        <begin position="1"/>
        <end position="254"/>
    </location>
</feature>
<keyword evidence="3" id="KW-0012">Acyltransferase</keyword>
<dbReference type="PANTHER" id="PTHR23028:SF134">
    <property type="entry name" value="PUTATIVE (AFU_ORTHOLOGUE AFUA_4G08520)-RELATED"/>
    <property type="match status" value="1"/>
</dbReference>
<protein>
    <submittedName>
        <fullName evidence="3">Acyltransferase</fullName>
    </submittedName>
</protein>
<evidence type="ECO:0000256" key="1">
    <source>
        <dbReference type="SAM" id="Phobius"/>
    </source>
</evidence>
<feature type="transmembrane region" description="Helical" evidence="1">
    <location>
        <begin position="154"/>
        <end position="175"/>
    </location>
</feature>
<name>A0A850H0M6_9SPHN</name>
<dbReference type="GO" id="GO:0016747">
    <property type="term" value="F:acyltransferase activity, transferring groups other than amino-acyl groups"/>
    <property type="evidence" value="ECO:0007669"/>
    <property type="project" value="InterPro"/>
</dbReference>
<dbReference type="InterPro" id="IPR050879">
    <property type="entry name" value="Acyltransferase_3"/>
</dbReference>
<comment type="caution">
    <text evidence="3">The sequence shown here is derived from an EMBL/GenBank/DDBJ whole genome shotgun (WGS) entry which is preliminary data.</text>
</comment>
<evidence type="ECO:0000313" key="3">
    <source>
        <dbReference type="EMBL" id="NVD43488.1"/>
    </source>
</evidence>
<keyword evidence="1" id="KW-0472">Membrane</keyword>
<dbReference type="PANTHER" id="PTHR23028">
    <property type="entry name" value="ACETYLTRANSFERASE"/>
    <property type="match status" value="1"/>
</dbReference>
<feature type="transmembrane region" description="Helical" evidence="1">
    <location>
        <begin position="124"/>
        <end position="142"/>
    </location>
</feature>
<gene>
    <name evidence="3" type="ORF">HUV48_00465</name>
</gene>
<feature type="transmembrane region" description="Helical" evidence="1">
    <location>
        <begin position="258"/>
        <end position="276"/>
    </location>
</feature>
<feature type="transmembrane region" description="Helical" evidence="1">
    <location>
        <begin position="61"/>
        <end position="86"/>
    </location>
</feature>
<keyword evidence="4" id="KW-1185">Reference proteome</keyword>